<dbReference type="InterPro" id="IPR036259">
    <property type="entry name" value="MFS_trans_sf"/>
</dbReference>
<evidence type="ECO:0000256" key="5">
    <source>
        <dbReference type="SAM" id="Phobius"/>
    </source>
</evidence>
<dbReference type="SUPFAM" id="SSF103473">
    <property type="entry name" value="MFS general substrate transporter"/>
    <property type="match status" value="1"/>
</dbReference>
<evidence type="ECO:0000256" key="2">
    <source>
        <dbReference type="ARBA" id="ARBA00022692"/>
    </source>
</evidence>
<feature type="transmembrane region" description="Helical" evidence="5">
    <location>
        <begin position="147"/>
        <end position="167"/>
    </location>
</feature>
<dbReference type="PANTHER" id="PTHR23508">
    <property type="entry name" value="CARBOXYLIC ACID TRANSPORTER PROTEIN HOMOLOG"/>
    <property type="match status" value="1"/>
</dbReference>
<dbReference type="AlphaFoldDB" id="A0A5E7BEY2"/>
<feature type="transmembrane region" description="Helical" evidence="5">
    <location>
        <begin position="410"/>
        <end position="430"/>
    </location>
</feature>
<feature type="transmembrane region" description="Helical" evidence="5">
    <location>
        <begin position="89"/>
        <end position="107"/>
    </location>
</feature>
<feature type="transmembrane region" description="Helical" evidence="5">
    <location>
        <begin position="21"/>
        <end position="42"/>
    </location>
</feature>
<feature type="transmembrane region" description="Helical" evidence="5">
    <location>
        <begin position="344"/>
        <end position="369"/>
    </location>
</feature>
<reference evidence="7 8" key="1">
    <citation type="submission" date="2019-09" db="EMBL/GenBank/DDBJ databases">
        <authorList>
            <person name="Chandra G."/>
            <person name="Truman W A."/>
        </authorList>
    </citation>
    <scope>NUCLEOTIDE SEQUENCE [LARGE SCALE GENOMIC DNA]</scope>
    <source>
        <strain evidence="7">PS710</strain>
    </source>
</reference>
<feature type="transmembrane region" description="Helical" evidence="5">
    <location>
        <begin position="321"/>
        <end position="338"/>
    </location>
</feature>
<proteinExistence type="predicted"/>
<dbReference type="Gene3D" id="1.20.1250.20">
    <property type="entry name" value="MFS general substrate transporter like domains"/>
    <property type="match status" value="1"/>
</dbReference>
<gene>
    <name evidence="7" type="primary">pcaK_1</name>
    <name evidence="7" type="ORF">PS710_01837</name>
</gene>
<organism evidence="7 8">
    <name type="scientific">Pseudomonas fluorescens</name>
    <dbReference type="NCBI Taxonomy" id="294"/>
    <lineage>
        <taxon>Bacteria</taxon>
        <taxon>Pseudomonadati</taxon>
        <taxon>Pseudomonadota</taxon>
        <taxon>Gammaproteobacteria</taxon>
        <taxon>Pseudomonadales</taxon>
        <taxon>Pseudomonadaceae</taxon>
        <taxon>Pseudomonas</taxon>
    </lineage>
</organism>
<feature type="transmembrane region" description="Helical" evidence="5">
    <location>
        <begin position="48"/>
        <end position="77"/>
    </location>
</feature>
<protein>
    <submittedName>
        <fullName evidence="7">4-hydroxybenzoate transporter PcaK</fullName>
    </submittedName>
</protein>
<evidence type="ECO:0000256" key="4">
    <source>
        <dbReference type="ARBA" id="ARBA00023136"/>
    </source>
</evidence>
<dbReference type="PROSITE" id="PS00217">
    <property type="entry name" value="SUGAR_TRANSPORT_2"/>
    <property type="match status" value="1"/>
</dbReference>
<sequence length="445" mass="46645">MSTHYSIPELIDSTRLSAFQWRVFGLCFLVAILDGFDTQAIAFTGPSIIQAFGLGAGALAPILTAGIVGMVLGAMALGLLGDKFGRRPTIIGSVALFGMASLATAFAQTTEQILVLRFIAGLGMGGATPVVLSLAAEYGSARHRGTIMTTVLLGLPAGAILGGLLAARMLPSIGWQGIFAVGGIVPLALVVILMFALPESLHFLTRHRAVIGRQKIERIVARITKRPLSPDSTYSVPEMDVKTGVTSLFSGGLARNTFGIWTVYLFNWVAWFMFLSWLPTVLKATGLPTEQAPMGTVAVNAVFVVCAIPLSIILPKINTRLLLLALFLFGIVLCIGLANSGNNWTLVFILAGCAGVGIGGQQIVLNYMVAQAYPTALRATATGWAIALGRVGAIIGSASGGWFLEHGGPAGYYSALIVPLVIAAAGLMIIRTQPEAMESQPLAAH</sequence>
<dbReference type="InterPro" id="IPR005829">
    <property type="entry name" value="Sugar_transporter_CS"/>
</dbReference>
<evidence type="ECO:0000256" key="3">
    <source>
        <dbReference type="ARBA" id="ARBA00022989"/>
    </source>
</evidence>
<dbReference type="Pfam" id="PF07690">
    <property type="entry name" value="MFS_1"/>
    <property type="match status" value="1"/>
</dbReference>
<evidence type="ECO:0000259" key="6">
    <source>
        <dbReference type="PROSITE" id="PS50850"/>
    </source>
</evidence>
<keyword evidence="4 5" id="KW-0472">Membrane</keyword>
<dbReference type="GO" id="GO:0005886">
    <property type="term" value="C:plasma membrane"/>
    <property type="evidence" value="ECO:0007669"/>
    <property type="project" value="TreeGrafter"/>
</dbReference>
<keyword evidence="3 5" id="KW-1133">Transmembrane helix</keyword>
<keyword evidence="2 5" id="KW-0812">Transmembrane</keyword>
<name>A0A5E7BEY2_PSEFL</name>
<dbReference type="InterPro" id="IPR011701">
    <property type="entry name" value="MFS"/>
</dbReference>
<dbReference type="Proteomes" id="UP000381093">
    <property type="component" value="Unassembled WGS sequence"/>
</dbReference>
<feature type="transmembrane region" description="Helical" evidence="5">
    <location>
        <begin position="297"/>
        <end position="314"/>
    </location>
</feature>
<dbReference type="PROSITE" id="PS50850">
    <property type="entry name" value="MFS"/>
    <property type="match status" value="1"/>
</dbReference>
<evidence type="ECO:0000313" key="7">
    <source>
        <dbReference type="EMBL" id="VVN90456.1"/>
    </source>
</evidence>
<dbReference type="RefSeq" id="WP_150764203.1">
    <property type="nucleotide sequence ID" value="NZ_CABVHW010000004.1"/>
</dbReference>
<evidence type="ECO:0000313" key="8">
    <source>
        <dbReference type="Proteomes" id="UP000381093"/>
    </source>
</evidence>
<feature type="transmembrane region" description="Helical" evidence="5">
    <location>
        <begin position="381"/>
        <end position="404"/>
    </location>
</feature>
<dbReference type="InterPro" id="IPR020846">
    <property type="entry name" value="MFS_dom"/>
</dbReference>
<evidence type="ECO:0000256" key="1">
    <source>
        <dbReference type="ARBA" id="ARBA00004141"/>
    </source>
</evidence>
<dbReference type="PANTHER" id="PTHR23508:SF10">
    <property type="entry name" value="CARBOXYLIC ACID TRANSPORTER PROTEIN HOMOLOG"/>
    <property type="match status" value="1"/>
</dbReference>
<dbReference type="EMBL" id="CABVHW010000004">
    <property type="protein sequence ID" value="VVN90456.1"/>
    <property type="molecule type" value="Genomic_DNA"/>
</dbReference>
<feature type="domain" description="Major facilitator superfamily (MFS) profile" evidence="6">
    <location>
        <begin position="23"/>
        <end position="437"/>
    </location>
</feature>
<accession>A0A5E7BEY2</accession>
<feature type="transmembrane region" description="Helical" evidence="5">
    <location>
        <begin position="113"/>
        <end position="135"/>
    </location>
</feature>
<feature type="transmembrane region" description="Helical" evidence="5">
    <location>
        <begin position="258"/>
        <end position="277"/>
    </location>
</feature>
<dbReference type="GO" id="GO:0046943">
    <property type="term" value="F:carboxylic acid transmembrane transporter activity"/>
    <property type="evidence" value="ECO:0007669"/>
    <property type="project" value="TreeGrafter"/>
</dbReference>
<feature type="transmembrane region" description="Helical" evidence="5">
    <location>
        <begin position="173"/>
        <end position="197"/>
    </location>
</feature>
<comment type="subcellular location">
    <subcellularLocation>
        <location evidence="1">Membrane</location>
        <topology evidence="1">Multi-pass membrane protein</topology>
    </subcellularLocation>
</comment>